<evidence type="ECO:0000313" key="2">
    <source>
        <dbReference type="Proteomes" id="UP000320176"/>
    </source>
</evidence>
<organism evidence="1 2">
    <name type="scientific">Stieleria varia</name>
    <dbReference type="NCBI Taxonomy" id="2528005"/>
    <lineage>
        <taxon>Bacteria</taxon>
        <taxon>Pseudomonadati</taxon>
        <taxon>Planctomycetota</taxon>
        <taxon>Planctomycetia</taxon>
        <taxon>Pirellulales</taxon>
        <taxon>Pirellulaceae</taxon>
        <taxon>Stieleria</taxon>
    </lineage>
</organism>
<proteinExistence type="predicted"/>
<protein>
    <submittedName>
        <fullName evidence="1">Uncharacterized protein</fullName>
    </submittedName>
</protein>
<accession>A0A5C6ATU3</accession>
<name>A0A5C6ATU3_9BACT</name>
<keyword evidence="2" id="KW-1185">Reference proteome</keyword>
<gene>
    <name evidence="1" type="ORF">Pla52n_40970</name>
</gene>
<evidence type="ECO:0000313" key="1">
    <source>
        <dbReference type="EMBL" id="TWU03008.1"/>
    </source>
</evidence>
<dbReference type="AlphaFoldDB" id="A0A5C6ATU3"/>
<sequence>MRLTPARDVTTGLLKIWGCGTMTLRKFLSPLPAQLAASSEPQALAVGLRRIVVPAHGYRLRLTLIAMHGTKTWTEKTMSTPNFEQPRPSLDNLA</sequence>
<dbReference type="EMBL" id="SJPN01000004">
    <property type="protein sequence ID" value="TWU03008.1"/>
    <property type="molecule type" value="Genomic_DNA"/>
</dbReference>
<dbReference type="Proteomes" id="UP000320176">
    <property type="component" value="Unassembled WGS sequence"/>
</dbReference>
<reference evidence="1 2" key="1">
    <citation type="submission" date="2019-02" db="EMBL/GenBank/DDBJ databases">
        <title>Deep-cultivation of Planctomycetes and their phenomic and genomic characterization uncovers novel biology.</title>
        <authorList>
            <person name="Wiegand S."/>
            <person name="Jogler M."/>
            <person name="Boedeker C."/>
            <person name="Pinto D."/>
            <person name="Vollmers J."/>
            <person name="Rivas-Marin E."/>
            <person name="Kohn T."/>
            <person name="Peeters S.H."/>
            <person name="Heuer A."/>
            <person name="Rast P."/>
            <person name="Oberbeckmann S."/>
            <person name="Bunk B."/>
            <person name="Jeske O."/>
            <person name="Meyerdierks A."/>
            <person name="Storesund J.E."/>
            <person name="Kallscheuer N."/>
            <person name="Luecker S."/>
            <person name="Lage O.M."/>
            <person name="Pohl T."/>
            <person name="Merkel B.J."/>
            <person name="Hornburger P."/>
            <person name="Mueller R.-W."/>
            <person name="Bruemmer F."/>
            <person name="Labrenz M."/>
            <person name="Spormann A.M."/>
            <person name="Op Den Camp H."/>
            <person name="Overmann J."/>
            <person name="Amann R."/>
            <person name="Jetten M.S.M."/>
            <person name="Mascher T."/>
            <person name="Medema M.H."/>
            <person name="Devos D.P."/>
            <person name="Kaster A.-K."/>
            <person name="Ovreas L."/>
            <person name="Rohde M."/>
            <person name="Galperin M.Y."/>
            <person name="Jogler C."/>
        </authorList>
    </citation>
    <scope>NUCLEOTIDE SEQUENCE [LARGE SCALE GENOMIC DNA]</scope>
    <source>
        <strain evidence="1 2">Pla52n</strain>
    </source>
</reference>
<comment type="caution">
    <text evidence="1">The sequence shown here is derived from an EMBL/GenBank/DDBJ whole genome shotgun (WGS) entry which is preliminary data.</text>
</comment>